<reference evidence="1" key="1">
    <citation type="journal article" date="2021" name="Mol. Ecol. Resour.">
        <title>Phylogenomic analyses of the genus Drosophila reveals genomic signals of climate adaptation.</title>
        <authorList>
            <person name="Li F."/>
            <person name="Rane R.V."/>
            <person name="Luria V."/>
            <person name="Xiong Z."/>
            <person name="Chen J."/>
            <person name="Li Z."/>
            <person name="Catullo R.A."/>
            <person name="Griffin P.C."/>
            <person name="Schiffer M."/>
            <person name="Pearce S."/>
            <person name="Lee S.F."/>
            <person name="McElroy K."/>
            <person name="Stocker A."/>
            <person name="Shirriffs J."/>
            <person name="Cockerell F."/>
            <person name="Coppin C."/>
            <person name="Sgro C.M."/>
            <person name="Karger A."/>
            <person name="Cain J.W."/>
            <person name="Weber J.A."/>
            <person name="Santpere G."/>
            <person name="Kirschner M.W."/>
            <person name="Hoffmann A.A."/>
            <person name="Oakeshott J.G."/>
            <person name="Zhang G."/>
        </authorList>
    </citation>
    <scope>NUCLEOTIDE SEQUENCE</scope>
    <source>
        <strain evidence="1">BGI-SZ-2011g</strain>
    </source>
</reference>
<sequence>TVQKIEGLYNEVLQSSIDSCRAALPHLNDSNAIDSQYFTELDKLVGNPDYYSTAYFIFALVHSSLFDQQTQDRLLLEVLPAEKVSIRNFFSKTRLNLLKYFAATQQIHIELMTNVTRWQNESADSIVISFLEFPETLQSEVPELRLMDYTKQGKSIVEGLA</sequence>
<protein>
    <submittedName>
        <fullName evidence="1">Uncharacterized protein</fullName>
    </submittedName>
</protein>
<evidence type="ECO:0000313" key="2">
    <source>
        <dbReference type="Proteomes" id="UP001200034"/>
    </source>
</evidence>
<dbReference type="EMBL" id="JAJJHW010001127">
    <property type="protein sequence ID" value="KAH8377713.1"/>
    <property type="molecule type" value="Genomic_DNA"/>
</dbReference>
<accession>A0AAD4K5C4</accession>
<feature type="non-terminal residue" evidence="1">
    <location>
        <position position="1"/>
    </location>
</feature>
<proteinExistence type="predicted"/>
<dbReference type="AlphaFoldDB" id="A0AAD4K5C4"/>
<comment type="caution">
    <text evidence="1">The sequence shown here is derived from an EMBL/GenBank/DDBJ whole genome shotgun (WGS) entry which is preliminary data.</text>
</comment>
<organism evidence="1 2">
    <name type="scientific">Drosophila rubida</name>
    <dbReference type="NCBI Taxonomy" id="30044"/>
    <lineage>
        <taxon>Eukaryota</taxon>
        <taxon>Metazoa</taxon>
        <taxon>Ecdysozoa</taxon>
        <taxon>Arthropoda</taxon>
        <taxon>Hexapoda</taxon>
        <taxon>Insecta</taxon>
        <taxon>Pterygota</taxon>
        <taxon>Neoptera</taxon>
        <taxon>Endopterygota</taxon>
        <taxon>Diptera</taxon>
        <taxon>Brachycera</taxon>
        <taxon>Muscomorpha</taxon>
        <taxon>Ephydroidea</taxon>
        <taxon>Drosophilidae</taxon>
        <taxon>Drosophila</taxon>
    </lineage>
</organism>
<dbReference type="Proteomes" id="UP001200034">
    <property type="component" value="Unassembled WGS sequence"/>
</dbReference>
<gene>
    <name evidence="1" type="ORF">KR093_006754</name>
</gene>
<evidence type="ECO:0000313" key="1">
    <source>
        <dbReference type="EMBL" id="KAH8377713.1"/>
    </source>
</evidence>
<feature type="non-terminal residue" evidence="1">
    <location>
        <position position="161"/>
    </location>
</feature>
<keyword evidence="2" id="KW-1185">Reference proteome</keyword>
<name>A0AAD4K5C4_9MUSC</name>